<evidence type="ECO:0000313" key="2">
    <source>
        <dbReference type="EMBL" id="RDH15070.1"/>
    </source>
</evidence>
<dbReference type="VEuPathDB" id="FungiDB:M747DRAFT_146856"/>
<dbReference type="Proteomes" id="UP000253845">
    <property type="component" value="Unassembled WGS sequence"/>
</dbReference>
<name>A0A370BLN1_ASPNG</name>
<dbReference type="EMBL" id="KZ851954">
    <property type="protein sequence ID" value="RDH15070.1"/>
    <property type="molecule type" value="Genomic_DNA"/>
</dbReference>
<protein>
    <submittedName>
        <fullName evidence="2">Uncharacterized protein</fullName>
    </submittedName>
</protein>
<proteinExistence type="predicted"/>
<feature type="transmembrane region" description="Helical" evidence="1">
    <location>
        <begin position="20"/>
        <end position="39"/>
    </location>
</feature>
<keyword evidence="1" id="KW-0472">Membrane</keyword>
<keyword evidence="1" id="KW-1133">Transmembrane helix</keyword>
<keyword evidence="1" id="KW-0812">Transmembrane</keyword>
<dbReference type="AlphaFoldDB" id="A0A370BLN1"/>
<accession>A0A370BLN1</accession>
<sequence length="60" mass="6640">MLTRISTPKYVRLGPNLALVSPFSSLFIGYCYISLNGLLNSNKLLPTQHSLVPLLALHRS</sequence>
<reference evidence="2 3" key="1">
    <citation type="submission" date="2018-07" db="EMBL/GenBank/DDBJ databases">
        <title>Section-level genome sequencing of Aspergillus section Nigri to investigate inter- and intra-species variation.</title>
        <authorList>
            <consortium name="DOE Joint Genome Institute"/>
            <person name="Vesth T.C."/>
            <person name="Nybo J.L."/>
            <person name="Theobald S."/>
            <person name="Frisvad J.C."/>
            <person name="Larsen T.O."/>
            <person name="Nielsen K.F."/>
            <person name="Hoof J.B."/>
            <person name="Brandl J."/>
            <person name="Salamov A."/>
            <person name="Riley R."/>
            <person name="Gladden J.M."/>
            <person name="Phatale P."/>
            <person name="Nielsen M.T."/>
            <person name="Lyhne E.K."/>
            <person name="Kogle M.E."/>
            <person name="Strasser K."/>
            <person name="McDonnell E."/>
            <person name="Barry K."/>
            <person name="Clum A."/>
            <person name="Chen C."/>
            <person name="Nolan M."/>
            <person name="Sandor L."/>
            <person name="Kuo A."/>
            <person name="Lipzen A."/>
            <person name="Hainaut M."/>
            <person name="Drula E."/>
            <person name="Tsang A."/>
            <person name="Magnuson J.K."/>
            <person name="Henrissat B."/>
            <person name="Wiebenga A."/>
            <person name="Simmons B.A."/>
            <person name="Makela M.R."/>
            <person name="De vries R.P."/>
            <person name="Grigoriev I.V."/>
            <person name="Mortensen U.H."/>
            <person name="Baker S.E."/>
            <person name="Andersen M.R."/>
        </authorList>
    </citation>
    <scope>NUCLEOTIDE SEQUENCE [LARGE SCALE GENOMIC DNA]</scope>
    <source>
        <strain evidence="2 3">ATCC 13496</strain>
    </source>
</reference>
<gene>
    <name evidence="2" type="ORF">M747DRAFT_146856</name>
</gene>
<evidence type="ECO:0000313" key="3">
    <source>
        <dbReference type="Proteomes" id="UP000253845"/>
    </source>
</evidence>
<organism evidence="2 3">
    <name type="scientific">Aspergillus niger ATCC 13496</name>
    <dbReference type="NCBI Taxonomy" id="1353008"/>
    <lineage>
        <taxon>Eukaryota</taxon>
        <taxon>Fungi</taxon>
        <taxon>Dikarya</taxon>
        <taxon>Ascomycota</taxon>
        <taxon>Pezizomycotina</taxon>
        <taxon>Eurotiomycetes</taxon>
        <taxon>Eurotiomycetidae</taxon>
        <taxon>Eurotiales</taxon>
        <taxon>Aspergillaceae</taxon>
        <taxon>Aspergillus</taxon>
        <taxon>Aspergillus subgen. Circumdati</taxon>
    </lineage>
</organism>
<evidence type="ECO:0000256" key="1">
    <source>
        <dbReference type="SAM" id="Phobius"/>
    </source>
</evidence>